<comment type="caution">
    <text evidence="1">The sequence shown here is derived from an EMBL/GenBank/DDBJ whole genome shotgun (WGS) entry which is preliminary data.</text>
</comment>
<accession>A0A5B0E5P2</accession>
<dbReference type="AlphaFoldDB" id="A0A5B0E5P2"/>
<evidence type="ECO:0000313" key="1">
    <source>
        <dbReference type="EMBL" id="KAA0973211.1"/>
    </source>
</evidence>
<dbReference type="Proteomes" id="UP000323856">
    <property type="component" value="Unassembled WGS sequence"/>
</dbReference>
<organism evidence="1 2">
    <name type="scientific">Paeniglutamicibacter gangotriensis</name>
    <dbReference type="NCBI Taxonomy" id="254787"/>
    <lineage>
        <taxon>Bacteria</taxon>
        <taxon>Bacillati</taxon>
        <taxon>Actinomycetota</taxon>
        <taxon>Actinomycetes</taxon>
        <taxon>Micrococcales</taxon>
        <taxon>Micrococcaceae</taxon>
        <taxon>Paeniglutamicibacter</taxon>
    </lineage>
</organism>
<protein>
    <submittedName>
        <fullName evidence="1">Uncharacterized protein</fullName>
    </submittedName>
</protein>
<gene>
    <name evidence="1" type="ORF">FQ154_19355</name>
</gene>
<name>A0A5B0E5P2_9MICC</name>
<evidence type="ECO:0000313" key="2">
    <source>
        <dbReference type="Proteomes" id="UP000323856"/>
    </source>
</evidence>
<dbReference type="RefSeq" id="WP_149620994.1">
    <property type="nucleotide sequence ID" value="NZ_VOBL01000033.1"/>
</dbReference>
<proteinExistence type="predicted"/>
<reference evidence="1 2" key="1">
    <citation type="submission" date="2019-07" db="EMBL/GenBank/DDBJ databases">
        <title>Analysis of the biochemical properties, biological activity and biotechnological potential of siderophores and biosurfactants produced by Antarctic psychrotolerant bacteria.</title>
        <authorList>
            <person name="Styczynski M."/>
            <person name="Krucon T."/>
            <person name="Decewicz P."/>
            <person name="Dziewit L."/>
        </authorList>
    </citation>
    <scope>NUCLEOTIDE SEQUENCE [LARGE SCALE GENOMIC DNA]</scope>
    <source>
        <strain evidence="1 2">ANT_H27</strain>
    </source>
</reference>
<sequence>MLQRVAYTHQVDLIVDLDLRAVAVWATETMTIRSLQGNSPSEAATAELYRLMLSNDFLRAELCNRYAAEHDVAGHALG</sequence>
<dbReference type="EMBL" id="VOBL01000033">
    <property type="protein sequence ID" value="KAA0973211.1"/>
    <property type="molecule type" value="Genomic_DNA"/>
</dbReference>